<dbReference type="Proteomes" id="UP001234178">
    <property type="component" value="Unassembled WGS sequence"/>
</dbReference>
<name>A0ABR0ACU0_9CRUS</name>
<gene>
    <name evidence="2" type="ORF">OUZ56_008392</name>
</gene>
<organism evidence="2 3">
    <name type="scientific">Daphnia magna</name>
    <dbReference type="NCBI Taxonomy" id="35525"/>
    <lineage>
        <taxon>Eukaryota</taxon>
        <taxon>Metazoa</taxon>
        <taxon>Ecdysozoa</taxon>
        <taxon>Arthropoda</taxon>
        <taxon>Crustacea</taxon>
        <taxon>Branchiopoda</taxon>
        <taxon>Diplostraca</taxon>
        <taxon>Cladocera</taxon>
        <taxon>Anomopoda</taxon>
        <taxon>Daphniidae</taxon>
        <taxon>Daphnia</taxon>
    </lineage>
</organism>
<feature type="compositionally biased region" description="Basic and acidic residues" evidence="1">
    <location>
        <begin position="9"/>
        <end position="19"/>
    </location>
</feature>
<evidence type="ECO:0000256" key="1">
    <source>
        <dbReference type="SAM" id="MobiDB-lite"/>
    </source>
</evidence>
<comment type="caution">
    <text evidence="2">The sequence shown here is derived from an EMBL/GenBank/DDBJ whole genome shotgun (WGS) entry which is preliminary data.</text>
</comment>
<reference evidence="2 3" key="1">
    <citation type="journal article" date="2023" name="Nucleic Acids Res.">
        <title>The hologenome of Daphnia magna reveals possible DNA methylation and microbiome-mediated evolution of the host genome.</title>
        <authorList>
            <person name="Chaturvedi A."/>
            <person name="Li X."/>
            <person name="Dhandapani V."/>
            <person name="Marshall H."/>
            <person name="Kissane S."/>
            <person name="Cuenca-Cambronero M."/>
            <person name="Asole G."/>
            <person name="Calvet F."/>
            <person name="Ruiz-Romero M."/>
            <person name="Marangio P."/>
            <person name="Guigo R."/>
            <person name="Rago D."/>
            <person name="Mirbahai L."/>
            <person name="Eastwood N."/>
            <person name="Colbourne J.K."/>
            <person name="Zhou J."/>
            <person name="Mallon E."/>
            <person name="Orsini L."/>
        </authorList>
    </citation>
    <scope>NUCLEOTIDE SEQUENCE [LARGE SCALE GENOMIC DNA]</scope>
    <source>
        <strain evidence="2">LRV0_1</strain>
    </source>
</reference>
<feature type="region of interest" description="Disordered" evidence="1">
    <location>
        <begin position="1"/>
        <end position="36"/>
    </location>
</feature>
<accession>A0ABR0ACU0</accession>
<evidence type="ECO:0000313" key="2">
    <source>
        <dbReference type="EMBL" id="KAK4022950.1"/>
    </source>
</evidence>
<dbReference type="EMBL" id="JAOYFB010000037">
    <property type="protein sequence ID" value="KAK4022950.1"/>
    <property type="molecule type" value="Genomic_DNA"/>
</dbReference>
<sequence>MGGYRRAGRNGDREHRRGGNEAMFQLPNSDPLGNKEDIAASEGQEREIAVRSTGVFVGFYTMTATMVNQIPL</sequence>
<evidence type="ECO:0000313" key="3">
    <source>
        <dbReference type="Proteomes" id="UP001234178"/>
    </source>
</evidence>
<protein>
    <submittedName>
        <fullName evidence="2">Uncharacterized protein</fullName>
    </submittedName>
</protein>
<keyword evidence="3" id="KW-1185">Reference proteome</keyword>
<proteinExistence type="predicted"/>